<proteinExistence type="predicted"/>
<protein>
    <submittedName>
        <fullName evidence="1">Uncharacterized protein</fullName>
    </submittedName>
</protein>
<gene>
    <name evidence="1" type="ORF">H7A79_0003</name>
</gene>
<dbReference type="Proteomes" id="UP000516412">
    <property type="component" value="Chromosome"/>
</dbReference>
<organism evidence="1 2">
    <name type="scientific">Neisseria musculi</name>
    <dbReference type="NCBI Taxonomy" id="1815583"/>
    <lineage>
        <taxon>Bacteria</taxon>
        <taxon>Pseudomonadati</taxon>
        <taxon>Pseudomonadota</taxon>
        <taxon>Betaproteobacteria</taxon>
        <taxon>Neisseriales</taxon>
        <taxon>Neisseriaceae</taxon>
        <taxon>Neisseria</taxon>
    </lineage>
</organism>
<dbReference type="AlphaFoldDB" id="A0A7H1MF75"/>
<evidence type="ECO:0000313" key="2">
    <source>
        <dbReference type="Proteomes" id="UP000516412"/>
    </source>
</evidence>
<reference evidence="1" key="1">
    <citation type="submission" date="2024-06" db="EMBL/GenBank/DDBJ databases">
        <title>Complete Genome Sequence of mouse commensal type strain Neisseria musculi.</title>
        <authorList>
            <person name="Thapa E."/>
            <person name="Aluvathingal J."/>
            <person name="Nadendla S."/>
            <person name="Mehta A."/>
            <person name="Tettelin H."/>
            <person name="Weyand N.J."/>
        </authorList>
    </citation>
    <scope>NUCLEOTIDE SEQUENCE</scope>
    <source>
        <strain evidence="1">NW831</strain>
    </source>
</reference>
<evidence type="ECO:0000313" key="1">
    <source>
        <dbReference type="EMBL" id="QNT60290.1"/>
    </source>
</evidence>
<name>A0A7H1MF75_9NEIS</name>
<dbReference type="KEGG" id="nmus:H7A79_0003"/>
<sequence>MTADELADFAVEQNSGVRLNAQNISSETGSNLEYKKFKQFLLNSLA</sequence>
<accession>A0A7H1MF75</accession>
<keyword evidence="2" id="KW-1185">Reference proteome</keyword>
<dbReference type="EMBL" id="CP060414">
    <property type="protein sequence ID" value="QNT60290.1"/>
    <property type="molecule type" value="Genomic_DNA"/>
</dbReference>